<dbReference type="SMART" id="SM00530">
    <property type="entry name" value="HTH_XRE"/>
    <property type="match status" value="1"/>
</dbReference>
<dbReference type="SUPFAM" id="SSF47413">
    <property type="entry name" value="lambda repressor-like DNA-binding domains"/>
    <property type="match status" value="1"/>
</dbReference>
<dbReference type="EMBL" id="FONG01000003">
    <property type="protein sequence ID" value="SFE48246.1"/>
    <property type="molecule type" value="Genomic_DNA"/>
</dbReference>
<evidence type="ECO:0000313" key="3">
    <source>
        <dbReference type="Proteomes" id="UP000199323"/>
    </source>
</evidence>
<dbReference type="OrthoDB" id="4966777at2"/>
<evidence type="ECO:0000313" key="2">
    <source>
        <dbReference type="EMBL" id="SFE48246.1"/>
    </source>
</evidence>
<dbReference type="InterPro" id="IPR010982">
    <property type="entry name" value="Lambda_DNA-bd_dom_sf"/>
</dbReference>
<dbReference type="STRING" id="380248.SAMN05216251_103255"/>
<dbReference type="InterPro" id="IPR001387">
    <property type="entry name" value="Cro/C1-type_HTH"/>
</dbReference>
<dbReference type="InterPro" id="IPR043917">
    <property type="entry name" value="DUF5753"/>
</dbReference>
<dbReference type="CDD" id="cd00093">
    <property type="entry name" value="HTH_XRE"/>
    <property type="match status" value="1"/>
</dbReference>
<sequence length="282" mass="32009">MSDSSTLREARLTLGKRLRSLRQEYGITARELAQRCGWHESKCSRIELGRSAPTPADIRAWTTTCEAEEQTDELLAMARGISGMYIEWRTMERAGLKRAQDSVLPLWEQTQRFKAYAHCMVPGPLQTEAYTRAVLSAIRDRREVPNDIDQAVQTRINKQKVLSTPGKQFAIVLEESVLHYRLGDDNLMVEQLSRLLEIVVLPTVSLGVIPRDAGRYDMWPVEDFWLFDDRQVHVELVSAFLTLKQTREVTQYTNAFAALDRHAVYGARAIALIATALAAFAK</sequence>
<keyword evidence="3" id="KW-1185">Reference proteome</keyword>
<dbReference type="GO" id="GO:0003677">
    <property type="term" value="F:DNA binding"/>
    <property type="evidence" value="ECO:0007669"/>
    <property type="project" value="InterPro"/>
</dbReference>
<dbReference type="AlphaFoldDB" id="A0A1I2AWP1"/>
<name>A0A1I2AWP1_9ACTN</name>
<dbReference type="Pfam" id="PF19054">
    <property type="entry name" value="DUF5753"/>
    <property type="match status" value="1"/>
</dbReference>
<dbReference type="PROSITE" id="PS50943">
    <property type="entry name" value="HTH_CROC1"/>
    <property type="match status" value="1"/>
</dbReference>
<evidence type="ECO:0000259" key="1">
    <source>
        <dbReference type="PROSITE" id="PS50943"/>
    </source>
</evidence>
<dbReference type="RefSeq" id="WP_093712474.1">
    <property type="nucleotide sequence ID" value="NZ_FONG01000003.1"/>
</dbReference>
<protein>
    <submittedName>
        <fullName evidence="2">Helix-turn-helix domain-containing protein</fullName>
    </submittedName>
</protein>
<proteinExistence type="predicted"/>
<organism evidence="2 3">
    <name type="scientific">Actinacidiphila alni</name>
    <dbReference type="NCBI Taxonomy" id="380248"/>
    <lineage>
        <taxon>Bacteria</taxon>
        <taxon>Bacillati</taxon>
        <taxon>Actinomycetota</taxon>
        <taxon>Actinomycetes</taxon>
        <taxon>Kitasatosporales</taxon>
        <taxon>Streptomycetaceae</taxon>
        <taxon>Actinacidiphila</taxon>
    </lineage>
</organism>
<dbReference type="Pfam" id="PF13560">
    <property type="entry name" value="HTH_31"/>
    <property type="match status" value="1"/>
</dbReference>
<dbReference type="Proteomes" id="UP000199323">
    <property type="component" value="Unassembled WGS sequence"/>
</dbReference>
<gene>
    <name evidence="2" type="ORF">SAMN05216251_103255</name>
</gene>
<reference evidence="2 3" key="1">
    <citation type="submission" date="2016-10" db="EMBL/GenBank/DDBJ databases">
        <authorList>
            <person name="de Groot N.N."/>
        </authorList>
    </citation>
    <scope>NUCLEOTIDE SEQUENCE [LARGE SCALE GENOMIC DNA]</scope>
    <source>
        <strain evidence="2 3">CGMCC 4.3510</strain>
    </source>
</reference>
<feature type="domain" description="HTH cro/C1-type" evidence="1">
    <location>
        <begin position="18"/>
        <end position="58"/>
    </location>
</feature>
<dbReference type="Gene3D" id="1.10.260.40">
    <property type="entry name" value="lambda repressor-like DNA-binding domains"/>
    <property type="match status" value="1"/>
</dbReference>
<accession>A0A1I2AWP1</accession>